<dbReference type="AlphaFoldDB" id="A0A9R0HTQ6"/>
<dbReference type="Proteomes" id="UP000813463">
    <property type="component" value="Chromosome 6"/>
</dbReference>
<proteinExistence type="inferred from homology"/>
<feature type="domain" description="Casparian strip membrane protein" evidence="9">
    <location>
        <begin position="26"/>
        <end position="165"/>
    </location>
</feature>
<keyword evidence="10" id="KW-1185">Reference proteome</keyword>
<dbReference type="NCBIfam" id="TIGR01569">
    <property type="entry name" value="A_tha_TIGR01569"/>
    <property type="match status" value="1"/>
</dbReference>
<sequence length="202" mass="21787">MAEKKQKGNVVVSERAAVNDESGRTTSMRTAETLFRLFPMGLCVTALIVMLKNTETNDYGSLSYTDLGAFKYLVHANGICAGYSLLSAVFTAVPRPPTISRAWTFFLLDQVLTYVILAAGAVSTEVVYLAYKGDTAITWSAACGTFGAFCHKATTSVILTFGVMLCYAALSLISSYRLFSRFDPPSATHDANKAAEMAAFHA</sequence>
<feature type="transmembrane region" description="Helical" evidence="8">
    <location>
        <begin position="105"/>
        <end position="131"/>
    </location>
</feature>
<keyword evidence="5 8" id="KW-0812">Transmembrane</keyword>
<evidence type="ECO:0000256" key="7">
    <source>
        <dbReference type="ARBA" id="ARBA00023136"/>
    </source>
</evidence>
<accession>A0A9R0HTQ6</accession>
<dbReference type="KEGG" id="soe:110776290"/>
<reference evidence="10" key="1">
    <citation type="journal article" date="2021" name="Nat. Commun.">
        <title>Genomic analyses provide insights into spinach domestication and the genetic basis of agronomic traits.</title>
        <authorList>
            <person name="Cai X."/>
            <person name="Sun X."/>
            <person name="Xu C."/>
            <person name="Sun H."/>
            <person name="Wang X."/>
            <person name="Ge C."/>
            <person name="Zhang Z."/>
            <person name="Wang Q."/>
            <person name="Fei Z."/>
            <person name="Jiao C."/>
            <person name="Wang Q."/>
        </authorList>
    </citation>
    <scope>NUCLEOTIDE SEQUENCE [LARGE SCALE GENOMIC DNA]</scope>
    <source>
        <strain evidence="10">cv. Varoflay</strain>
    </source>
</reference>
<evidence type="ECO:0000256" key="3">
    <source>
        <dbReference type="ARBA" id="ARBA00011489"/>
    </source>
</evidence>
<dbReference type="InterPro" id="IPR006702">
    <property type="entry name" value="CASP_dom"/>
</dbReference>
<evidence type="ECO:0000313" key="10">
    <source>
        <dbReference type="Proteomes" id="UP000813463"/>
    </source>
</evidence>
<dbReference type="PANTHER" id="PTHR33573">
    <property type="entry name" value="CASP-LIKE PROTEIN 4A4"/>
    <property type="match status" value="1"/>
</dbReference>
<evidence type="ECO:0000313" key="11">
    <source>
        <dbReference type="RefSeq" id="XP_021836525.1"/>
    </source>
</evidence>
<organism evidence="10 11">
    <name type="scientific">Spinacia oleracea</name>
    <name type="common">Spinach</name>
    <dbReference type="NCBI Taxonomy" id="3562"/>
    <lineage>
        <taxon>Eukaryota</taxon>
        <taxon>Viridiplantae</taxon>
        <taxon>Streptophyta</taxon>
        <taxon>Embryophyta</taxon>
        <taxon>Tracheophyta</taxon>
        <taxon>Spermatophyta</taxon>
        <taxon>Magnoliopsida</taxon>
        <taxon>eudicotyledons</taxon>
        <taxon>Gunneridae</taxon>
        <taxon>Pentapetalae</taxon>
        <taxon>Caryophyllales</taxon>
        <taxon>Chenopodiaceae</taxon>
        <taxon>Chenopodioideae</taxon>
        <taxon>Anserineae</taxon>
        <taxon>Spinacia</taxon>
    </lineage>
</organism>
<comment type="subunit">
    <text evidence="3 8">Homodimer and heterodimers.</text>
</comment>
<comment type="subcellular location">
    <subcellularLocation>
        <location evidence="1 8">Cell membrane</location>
        <topology evidence="1 8">Multi-pass membrane protein</topology>
    </subcellularLocation>
</comment>
<feature type="transmembrane region" description="Helical" evidence="8">
    <location>
        <begin position="157"/>
        <end position="179"/>
    </location>
</feature>
<evidence type="ECO:0000256" key="8">
    <source>
        <dbReference type="RuleBase" id="RU361233"/>
    </source>
</evidence>
<evidence type="ECO:0000256" key="2">
    <source>
        <dbReference type="ARBA" id="ARBA00007651"/>
    </source>
</evidence>
<feature type="transmembrane region" description="Helical" evidence="8">
    <location>
        <begin position="72"/>
        <end position="93"/>
    </location>
</feature>
<dbReference type="GO" id="GO:0005886">
    <property type="term" value="C:plasma membrane"/>
    <property type="evidence" value="ECO:0007669"/>
    <property type="project" value="UniProtKB-SubCell"/>
</dbReference>
<evidence type="ECO:0000256" key="6">
    <source>
        <dbReference type="ARBA" id="ARBA00022989"/>
    </source>
</evidence>
<name>A0A9R0HTQ6_SPIOL</name>
<dbReference type="OrthoDB" id="749363at2759"/>
<evidence type="ECO:0000256" key="4">
    <source>
        <dbReference type="ARBA" id="ARBA00022475"/>
    </source>
</evidence>
<dbReference type="InterPro" id="IPR006459">
    <property type="entry name" value="CASP/CASPL"/>
</dbReference>
<reference evidence="11" key="2">
    <citation type="submission" date="2025-08" db="UniProtKB">
        <authorList>
            <consortium name="RefSeq"/>
        </authorList>
    </citation>
    <scope>IDENTIFICATION</scope>
    <source>
        <tissue evidence="11">Leaf</tissue>
    </source>
</reference>
<evidence type="ECO:0000256" key="1">
    <source>
        <dbReference type="ARBA" id="ARBA00004651"/>
    </source>
</evidence>
<evidence type="ECO:0000256" key="5">
    <source>
        <dbReference type="ARBA" id="ARBA00022692"/>
    </source>
</evidence>
<gene>
    <name evidence="11" type="primary">LOC110776290</name>
</gene>
<evidence type="ECO:0000259" key="9">
    <source>
        <dbReference type="Pfam" id="PF04535"/>
    </source>
</evidence>
<keyword evidence="4 8" id="KW-1003">Cell membrane</keyword>
<keyword evidence="6 8" id="KW-1133">Transmembrane helix</keyword>
<dbReference type="RefSeq" id="XP_021836525.1">
    <property type="nucleotide sequence ID" value="XM_021980833.2"/>
</dbReference>
<protein>
    <recommendedName>
        <fullName evidence="8">CASP-like protein</fullName>
    </recommendedName>
</protein>
<dbReference type="PANTHER" id="PTHR33573:SF46">
    <property type="entry name" value="CASP-LIKE PROTEIN 2A1"/>
    <property type="match status" value="1"/>
</dbReference>
<comment type="similarity">
    <text evidence="2 8">Belongs to the Casparian strip membrane proteins (CASP) family.</text>
</comment>
<keyword evidence="7 8" id="KW-0472">Membrane</keyword>
<dbReference type="GeneID" id="110776290"/>
<feature type="transmembrane region" description="Helical" evidence="8">
    <location>
        <begin position="34"/>
        <end position="52"/>
    </location>
</feature>
<dbReference type="Pfam" id="PF04535">
    <property type="entry name" value="CASP_dom"/>
    <property type="match status" value="1"/>
</dbReference>